<reference evidence="2" key="1">
    <citation type="submission" date="2022-10" db="EMBL/GenBank/DDBJ databases">
        <title>Genome assembly of Pristionchus species.</title>
        <authorList>
            <person name="Yoshida K."/>
            <person name="Sommer R.J."/>
        </authorList>
    </citation>
    <scope>NUCLEOTIDE SEQUENCE [LARGE SCALE GENOMIC DNA]</scope>
    <source>
        <strain evidence="2">RS5460</strain>
    </source>
</reference>
<sequence>MVDICEDKELKCKEEAKEYNGFVTATFYHRFEHDPTGKRKLWKGQAWWTLNCTVGFKEPNGGTVWNGLSCTGGLKGDRCSEEQCG</sequence>
<comment type="caution">
    <text evidence="1">The sequence shown here is derived from an EMBL/GenBank/DDBJ whole genome shotgun (WGS) entry which is preliminary data.</text>
</comment>
<protein>
    <submittedName>
        <fullName evidence="1">Uncharacterized protein</fullName>
    </submittedName>
</protein>
<dbReference type="EMBL" id="BTRK01000001">
    <property type="protein sequence ID" value="GMR31189.1"/>
    <property type="molecule type" value="Genomic_DNA"/>
</dbReference>
<evidence type="ECO:0000313" key="1">
    <source>
        <dbReference type="EMBL" id="GMR31189.1"/>
    </source>
</evidence>
<feature type="non-terminal residue" evidence="1">
    <location>
        <position position="85"/>
    </location>
</feature>
<evidence type="ECO:0000313" key="2">
    <source>
        <dbReference type="Proteomes" id="UP001328107"/>
    </source>
</evidence>
<organism evidence="1 2">
    <name type="scientific">Pristionchus mayeri</name>
    <dbReference type="NCBI Taxonomy" id="1317129"/>
    <lineage>
        <taxon>Eukaryota</taxon>
        <taxon>Metazoa</taxon>
        <taxon>Ecdysozoa</taxon>
        <taxon>Nematoda</taxon>
        <taxon>Chromadorea</taxon>
        <taxon>Rhabditida</taxon>
        <taxon>Rhabditina</taxon>
        <taxon>Diplogasteromorpha</taxon>
        <taxon>Diplogasteroidea</taxon>
        <taxon>Neodiplogasteridae</taxon>
        <taxon>Pristionchus</taxon>
    </lineage>
</organism>
<accession>A0AAN5C6X3</accession>
<proteinExistence type="predicted"/>
<name>A0AAN5C6X3_9BILA</name>
<keyword evidence="2" id="KW-1185">Reference proteome</keyword>
<gene>
    <name evidence="1" type="ORF">PMAYCL1PPCAC_01384</name>
</gene>
<dbReference type="AlphaFoldDB" id="A0AAN5C6X3"/>
<dbReference type="Proteomes" id="UP001328107">
    <property type="component" value="Unassembled WGS sequence"/>
</dbReference>